<dbReference type="Gene3D" id="3.20.20.370">
    <property type="entry name" value="Glycoside hydrolase/deacetylase"/>
    <property type="match status" value="1"/>
</dbReference>
<dbReference type="Proteomes" id="UP000198284">
    <property type="component" value="Unassembled WGS sequence"/>
</dbReference>
<feature type="domain" description="NodB homology" evidence="3">
    <location>
        <begin position="9"/>
        <end position="121"/>
    </location>
</feature>
<dbReference type="GO" id="GO:0005975">
    <property type="term" value="P:carbohydrate metabolic process"/>
    <property type="evidence" value="ECO:0007669"/>
    <property type="project" value="InterPro"/>
</dbReference>
<gene>
    <name evidence="4" type="ORF">SAMN06265795_10210</name>
</gene>
<dbReference type="InterPro" id="IPR002509">
    <property type="entry name" value="NODB_dom"/>
</dbReference>
<dbReference type="Pfam" id="PF01522">
    <property type="entry name" value="Polysacc_deac_1"/>
    <property type="match status" value="1"/>
</dbReference>
<accession>A0A239D5E5</accession>
<dbReference type="PANTHER" id="PTHR34216">
    <property type="match status" value="1"/>
</dbReference>
<dbReference type="EMBL" id="FZOT01000002">
    <property type="protein sequence ID" value="SNS27527.1"/>
    <property type="molecule type" value="Genomic_DNA"/>
</dbReference>
<dbReference type="GO" id="GO:0005576">
    <property type="term" value="C:extracellular region"/>
    <property type="evidence" value="ECO:0007669"/>
    <property type="project" value="UniProtKB-SubCell"/>
</dbReference>
<protein>
    <submittedName>
        <fullName evidence="4">Polysaccharide deacetylase</fullName>
    </submittedName>
</protein>
<evidence type="ECO:0000256" key="2">
    <source>
        <dbReference type="ARBA" id="ARBA00022729"/>
    </source>
</evidence>
<evidence type="ECO:0000313" key="4">
    <source>
        <dbReference type="EMBL" id="SNS27527.1"/>
    </source>
</evidence>
<dbReference type="CDD" id="cd10967">
    <property type="entry name" value="CE4_GLA_like_6s"/>
    <property type="match status" value="1"/>
</dbReference>
<evidence type="ECO:0000259" key="3">
    <source>
        <dbReference type="Pfam" id="PF01522"/>
    </source>
</evidence>
<name>A0A239D5E5_9BURK</name>
<dbReference type="GO" id="GO:0016810">
    <property type="term" value="F:hydrolase activity, acting on carbon-nitrogen (but not peptide) bonds"/>
    <property type="evidence" value="ECO:0007669"/>
    <property type="project" value="InterPro"/>
</dbReference>
<keyword evidence="2" id="KW-0732">Signal</keyword>
<reference evidence="4 5" key="1">
    <citation type="submission" date="2017-06" db="EMBL/GenBank/DDBJ databases">
        <authorList>
            <person name="Kim H.J."/>
            <person name="Triplett B.A."/>
        </authorList>
    </citation>
    <scope>NUCLEOTIDE SEQUENCE [LARGE SCALE GENOMIC DNA]</scope>
    <source>
        <strain evidence="4 5">U15</strain>
    </source>
</reference>
<dbReference type="InterPro" id="IPR051398">
    <property type="entry name" value="Polysacch_Deacetylase"/>
</dbReference>
<organism evidence="4 5">
    <name type="scientific">Noviherbaspirillum humi</name>
    <dbReference type="NCBI Taxonomy" id="1688639"/>
    <lineage>
        <taxon>Bacteria</taxon>
        <taxon>Pseudomonadati</taxon>
        <taxon>Pseudomonadota</taxon>
        <taxon>Betaproteobacteria</taxon>
        <taxon>Burkholderiales</taxon>
        <taxon>Oxalobacteraceae</taxon>
        <taxon>Noviherbaspirillum</taxon>
    </lineage>
</organism>
<keyword evidence="5" id="KW-1185">Reference proteome</keyword>
<dbReference type="InterPro" id="IPR011330">
    <property type="entry name" value="Glyco_hydro/deAcase_b/a-brl"/>
</dbReference>
<sequence>MGVLFTCSIDDGHPLDLKTAELLDKHGLSGTFYVPIKNREGPEVMNPQQIRELGRRFEIGSHTFDHCYLKHTNIWEAYDQIMDGKKMLEDVLNKPVAGFCYPGGKYQRRDVKLVEACGFDYARTTVNLRFDSGNARYEMPTTVQFFPHDRSVYLRNFAEAGQWMSRQEGLFLALQHEDWTERIFAMFDHARDTGGAFHLWWHSVEIEQVGAWQKLDGFLAYVAATISREDRITNRELAALQ</sequence>
<dbReference type="SUPFAM" id="SSF88713">
    <property type="entry name" value="Glycoside hydrolase/deacetylase"/>
    <property type="match status" value="1"/>
</dbReference>
<dbReference type="AlphaFoldDB" id="A0A239D5E5"/>
<evidence type="ECO:0000256" key="1">
    <source>
        <dbReference type="ARBA" id="ARBA00004613"/>
    </source>
</evidence>
<dbReference type="RefSeq" id="WP_245844717.1">
    <property type="nucleotide sequence ID" value="NZ_FZOT01000002.1"/>
</dbReference>
<dbReference type="PANTHER" id="PTHR34216:SF3">
    <property type="entry name" value="POLY-BETA-1,6-N-ACETYL-D-GLUCOSAMINE N-DEACETYLASE"/>
    <property type="match status" value="1"/>
</dbReference>
<comment type="subcellular location">
    <subcellularLocation>
        <location evidence="1">Secreted</location>
    </subcellularLocation>
</comment>
<proteinExistence type="predicted"/>
<evidence type="ECO:0000313" key="5">
    <source>
        <dbReference type="Proteomes" id="UP000198284"/>
    </source>
</evidence>